<gene>
    <name evidence="2" type="ORF">PoB_001678200</name>
</gene>
<feature type="region of interest" description="Disordered" evidence="1">
    <location>
        <begin position="456"/>
        <end position="539"/>
    </location>
</feature>
<protein>
    <submittedName>
        <fullName evidence="2">Uncharacterized protein</fullName>
    </submittedName>
</protein>
<reference evidence="2 3" key="1">
    <citation type="journal article" date="2021" name="Elife">
        <title>Chloroplast acquisition without the gene transfer in kleptoplastic sea slugs, Plakobranchus ocellatus.</title>
        <authorList>
            <person name="Maeda T."/>
            <person name="Takahashi S."/>
            <person name="Yoshida T."/>
            <person name="Shimamura S."/>
            <person name="Takaki Y."/>
            <person name="Nagai Y."/>
            <person name="Toyoda A."/>
            <person name="Suzuki Y."/>
            <person name="Arimoto A."/>
            <person name="Ishii H."/>
            <person name="Satoh N."/>
            <person name="Nishiyama T."/>
            <person name="Hasebe M."/>
            <person name="Maruyama T."/>
            <person name="Minagawa J."/>
            <person name="Obokata J."/>
            <person name="Shigenobu S."/>
        </authorList>
    </citation>
    <scope>NUCLEOTIDE SEQUENCE [LARGE SCALE GENOMIC DNA]</scope>
</reference>
<sequence length="710" mass="77164">MDDYIGGLDPGEVMASATSDPFGLGNSASSDKFAAFDAYVTKLVDDEHQGGSGQERNPLYHHSPNQHHHHNYHHLNHHGEGITNIVGDTESRLSDRLSVPGSNGTIGNLRMASLSPQPSSACLLNTRSGLDLDLSSQYPVSCPTSPFSFGNGPPSSPRGCLNPSAAVNSPVVGSARHPSGSGGGILGFDPGGNDNVGARDDGSGRQVTASSSLCDPANDGDLGHGSFDTSAENDEKIVPYSSLKLWDVTLSENKSMYKEEAEEYVYYRDRSNGDTVVDAADALEDLINSASSMNLDNSASFREGLILDPHLAQLLETQNSMVPEDFLQKCIQEMQQQNKEEQTEPFSLADPMETLLDVNREAKASKYYHSPIGCYGKDDITCNTKQDTIIGGINRDNFKNNFTAALPEFDISLQENANKSQFPCLDIENYRYQQQSHENSWHHNMILSSYTLEEEHQENRNLQKHQHQQILSSSSAFPQDSLSEHVQNSENTRQHGQKSSHAPNSSEISTDRNYPSLVYSPSSTDTSLSPSSPSKVYPNVPFPSTPSLSTRHAWQEATAGQCTLSLASNRVRNGRIGEVSRGPGSVTSGSMYIPDSKCDSLKVGISQMAPPSLEPMRRSSPNQRLSPSSTDFLLSRHMTSPLPPRIPLPHEVKSKSSPPSSLDLSEGLSTRPSTCSPYTSPSTPISGQHYQHQTSRASVTVSPATKVREI</sequence>
<evidence type="ECO:0000256" key="1">
    <source>
        <dbReference type="SAM" id="MobiDB-lite"/>
    </source>
</evidence>
<feature type="region of interest" description="Disordered" evidence="1">
    <location>
        <begin position="634"/>
        <end position="710"/>
    </location>
</feature>
<keyword evidence="3" id="KW-1185">Reference proteome</keyword>
<feature type="compositionally biased region" description="Polar residues" evidence="1">
    <location>
        <begin position="688"/>
        <end position="703"/>
    </location>
</feature>
<name>A0AAV3Z6V1_9GAST</name>
<feature type="compositionally biased region" description="Polar residues" evidence="1">
    <location>
        <begin position="497"/>
        <end position="513"/>
    </location>
</feature>
<dbReference type="AlphaFoldDB" id="A0AAV3Z6V1"/>
<feature type="compositionally biased region" description="Low complexity" evidence="1">
    <location>
        <begin position="520"/>
        <end position="534"/>
    </location>
</feature>
<feature type="compositionally biased region" description="Gly residues" evidence="1">
    <location>
        <begin position="180"/>
        <end position="190"/>
    </location>
</feature>
<comment type="caution">
    <text evidence="2">The sequence shown here is derived from an EMBL/GenBank/DDBJ whole genome shotgun (WGS) entry which is preliminary data.</text>
</comment>
<dbReference type="Proteomes" id="UP000735302">
    <property type="component" value="Unassembled WGS sequence"/>
</dbReference>
<feature type="region of interest" description="Disordered" evidence="1">
    <location>
        <begin position="610"/>
        <end position="629"/>
    </location>
</feature>
<evidence type="ECO:0000313" key="3">
    <source>
        <dbReference type="Proteomes" id="UP000735302"/>
    </source>
</evidence>
<dbReference type="EMBL" id="BLXT01002015">
    <property type="protein sequence ID" value="GFN90276.1"/>
    <property type="molecule type" value="Genomic_DNA"/>
</dbReference>
<proteinExistence type="predicted"/>
<feature type="compositionally biased region" description="Polar residues" evidence="1">
    <location>
        <begin position="468"/>
        <end position="491"/>
    </location>
</feature>
<organism evidence="2 3">
    <name type="scientific">Plakobranchus ocellatus</name>
    <dbReference type="NCBI Taxonomy" id="259542"/>
    <lineage>
        <taxon>Eukaryota</taxon>
        <taxon>Metazoa</taxon>
        <taxon>Spiralia</taxon>
        <taxon>Lophotrochozoa</taxon>
        <taxon>Mollusca</taxon>
        <taxon>Gastropoda</taxon>
        <taxon>Heterobranchia</taxon>
        <taxon>Euthyneura</taxon>
        <taxon>Panpulmonata</taxon>
        <taxon>Sacoglossa</taxon>
        <taxon>Placobranchoidea</taxon>
        <taxon>Plakobranchidae</taxon>
        <taxon>Plakobranchus</taxon>
    </lineage>
</organism>
<accession>A0AAV3Z6V1</accession>
<feature type="region of interest" description="Disordered" evidence="1">
    <location>
        <begin position="170"/>
        <end position="230"/>
    </location>
</feature>
<feature type="compositionally biased region" description="Low complexity" evidence="1">
    <location>
        <begin position="655"/>
        <end position="686"/>
    </location>
</feature>
<feature type="compositionally biased region" description="Polar residues" evidence="1">
    <location>
        <begin position="619"/>
        <end position="629"/>
    </location>
</feature>
<evidence type="ECO:0000313" key="2">
    <source>
        <dbReference type="EMBL" id="GFN90276.1"/>
    </source>
</evidence>
<feature type="region of interest" description="Disordered" evidence="1">
    <location>
        <begin position="47"/>
        <end position="69"/>
    </location>
</feature>